<keyword evidence="2" id="KW-1185">Reference proteome</keyword>
<evidence type="ECO:0000313" key="1">
    <source>
        <dbReference type="EMBL" id="CAJ1959379.1"/>
    </source>
</evidence>
<sequence length="76" mass="8717">MQNTISLVQQLNFVSNKGLDLLDKPLPKVLHSVYQFLASCVWQASVTRAWQGMGFAMEEAIEYPSRKELRRLAYLS</sequence>
<gene>
    <name evidence="1" type="ORF">CYCCA115_LOCUS17801</name>
</gene>
<protein>
    <submittedName>
        <fullName evidence="1">Uncharacterized protein</fullName>
    </submittedName>
</protein>
<name>A0AAD2G104_9STRA</name>
<proteinExistence type="predicted"/>
<dbReference type="EMBL" id="CAKOGP040001992">
    <property type="protein sequence ID" value="CAJ1959379.1"/>
    <property type="molecule type" value="Genomic_DNA"/>
</dbReference>
<organism evidence="1 2">
    <name type="scientific">Cylindrotheca closterium</name>
    <dbReference type="NCBI Taxonomy" id="2856"/>
    <lineage>
        <taxon>Eukaryota</taxon>
        <taxon>Sar</taxon>
        <taxon>Stramenopiles</taxon>
        <taxon>Ochrophyta</taxon>
        <taxon>Bacillariophyta</taxon>
        <taxon>Bacillariophyceae</taxon>
        <taxon>Bacillariophycidae</taxon>
        <taxon>Bacillariales</taxon>
        <taxon>Bacillariaceae</taxon>
        <taxon>Cylindrotheca</taxon>
    </lineage>
</organism>
<evidence type="ECO:0000313" key="2">
    <source>
        <dbReference type="Proteomes" id="UP001295423"/>
    </source>
</evidence>
<accession>A0AAD2G104</accession>
<comment type="caution">
    <text evidence="1">The sequence shown here is derived from an EMBL/GenBank/DDBJ whole genome shotgun (WGS) entry which is preliminary data.</text>
</comment>
<dbReference type="AlphaFoldDB" id="A0AAD2G104"/>
<reference evidence="1" key="1">
    <citation type="submission" date="2023-08" db="EMBL/GenBank/DDBJ databases">
        <authorList>
            <person name="Audoor S."/>
            <person name="Bilcke G."/>
        </authorList>
    </citation>
    <scope>NUCLEOTIDE SEQUENCE</scope>
</reference>
<dbReference type="Proteomes" id="UP001295423">
    <property type="component" value="Unassembled WGS sequence"/>
</dbReference>